<protein>
    <submittedName>
        <fullName evidence="2">Short-chain dehydrogenase</fullName>
    </submittedName>
</protein>
<dbReference type="SUPFAM" id="SSF51735">
    <property type="entry name" value="NAD(P)-binding Rossmann-fold domains"/>
    <property type="match status" value="1"/>
</dbReference>
<keyword evidence="2" id="KW-0614">Plasmid</keyword>
<dbReference type="Pfam" id="PF13561">
    <property type="entry name" value="adh_short_C2"/>
    <property type="match status" value="1"/>
</dbReference>
<dbReference type="InterPro" id="IPR020904">
    <property type="entry name" value="Sc_DH/Rdtase_CS"/>
</dbReference>
<dbReference type="InterPro" id="IPR002347">
    <property type="entry name" value="SDR_fam"/>
</dbReference>
<evidence type="ECO:0000256" key="1">
    <source>
        <dbReference type="ARBA" id="ARBA00006484"/>
    </source>
</evidence>
<gene>
    <name evidence="2" type="ORF">B0E33_30255</name>
</gene>
<organism evidence="2 3">
    <name type="scientific">Roseibium algicola</name>
    <dbReference type="NCBI Taxonomy" id="2857014"/>
    <lineage>
        <taxon>Bacteria</taxon>
        <taxon>Pseudomonadati</taxon>
        <taxon>Pseudomonadota</taxon>
        <taxon>Alphaproteobacteria</taxon>
        <taxon>Hyphomicrobiales</taxon>
        <taxon>Stappiaceae</taxon>
        <taxon>Roseibium</taxon>
    </lineage>
</organism>
<proteinExistence type="inferred from homology"/>
<evidence type="ECO:0000313" key="2">
    <source>
        <dbReference type="EMBL" id="AQQ08068.1"/>
    </source>
</evidence>
<reference evidence="2 3" key="1">
    <citation type="submission" date="2017-02" db="EMBL/GenBank/DDBJ databases">
        <authorList>
            <person name="Jeong S."/>
        </authorList>
    </citation>
    <scope>NUCLEOTIDE SEQUENCE [LARGE SCALE GENOMIC DNA]</scope>
    <source>
        <strain evidence="2 3">RMAR6-6</strain>
        <plasmid evidence="2 3">unnamed1</plasmid>
    </source>
</reference>
<dbReference type="PANTHER" id="PTHR42879">
    <property type="entry name" value="3-OXOACYL-(ACYL-CARRIER-PROTEIN) REDUCTASE"/>
    <property type="match status" value="1"/>
</dbReference>
<comment type="similarity">
    <text evidence="1">Belongs to the short-chain dehydrogenases/reductases (SDR) family.</text>
</comment>
<dbReference type="PANTHER" id="PTHR42879:SF6">
    <property type="entry name" value="NADPH-DEPENDENT REDUCTASE BACG"/>
    <property type="match status" value="1"/>
</dbReference>
<evidence type="ECO:0000313" key="3">
    <source>
        <dbReference type="Proteomes" id="UP000188174"/>
    </source>
</evidence>
<accession>A0ABN4X744</accession>
<keyword evidence="3" id="KW-1185">Reference proteome</keyword>
<dbReference type="InterPro" id="IPR036291">
    <property type="entry name" value="NAD(P)-bd_dom_sf"/>
</dbReference>
<dbReference type="PRINTS" id="PR00080">
    <property type="entry name" value="SDRFAMILY"/>
</dbReference>
<dbReference type="PRINTS" id="PR00081">
    <property type="entry name" value="GDHRDH"/>
</dbReference>
<dbReference type="RefSeq" id="WP_077294546.1">
    <property type="nucleotide sequence ID" value="NZ_CP019631.1"/>
</dbReference>
<geneLocation type="plasmid" evidence="2 3">
    <name>unnamed1</name>
</geneLocation>
<name>A0ABN4X744_9HYPH</name>
<dbReference type="Gene3D" id="3.40.50.720">
    <property type="entry name" value="NAD(P)-binding Rossmann-like Domain"/>
    <property type="match status" value="1"/>
</dbReference>
<dbReference type="NCBIfam" id="NF005095">
    <property type="entry name" value="PRK06523.1"/>
    <property type="match status" value="1"/>
</dbReference>
<sequence>MSKFLSLEGKRALVTSGTRGAGAATVRLFRELGAEVLTSARTRPDTLEDGVQFVAADLTTTEGCDDLAAAVRERLGGVDIIVHMLGGSSAPGGGYVALTDAEWHNELYLNLFPAVRLDRQLVPDMVERGSGVVIHVSSIQRELPLPESTTAYAAAKAALSTYSKALSKEVSPRGVRVLRVSPGWIETEASVRLADRLAKQAGTDYEGGKKMIMDALGGIPIGRPTKPEEVANLIAFVASDRAATITGTEYVIDGGTIPTT</sequence>
<dbReference type="EMBL" id="CP019631">
    <property type="protein sequence ID" value="AQQ08068.1"/>
    <property type="molecule type" value="Genomic_DNA"/>
</dbReference>
<dbReference type="InterPro" id="IPR050259">
    <property type="entry name" value="SDR"/>
</dbReference>
<dbReference type="PROSITE" id="PS00061">
    <property type="entry name" value="ADH_SHORT"/>
    <property type="match status" value="1"/>
</dbReference>
<dbReference type="Proteomes" id="UP000188174">
    <property type="component" value="Plasmid unnamed1"/>
</dbReference>